<sequence length="457" mass="49614">MKKVSKKTKFLAVVLGSLMISSSAFAVDLTIDNSAVKRATAGQFSTDSDKVKAKDIFDLERSFFSAGYLGQTSRAINGGGNGTATAAGLKNGVQGAFGVALPGGMYLGFAAAYNLKDTANYTADKDGNINNGNKWNVTSTGNFILAFRINEMVALHYNLKIGNPNMANPTVTYKIDHTVDKNSQTDYKTYTHNAYWNHEIAAAIKFGEHKLTVPISVDIYANNTKQKGKSGNTDVDYANYTGEDYVKLNLNPEFFLSLPMGPMTGINMGVKFGVGLNNNVGRNGKDGISEYKATQKALRMNVGAWASFPMEWSLANDQVSLAMEPQINLDFNVNKFGKMEQSIAGAAQPVTDYGRDSFVFSPSIELPIGTLWRPVEWYELRFGTALILGADIAIDQAKDANGKTDKTTGYGTYSGIAGFFGMGFIVGEDFNIDLFAEVGTLSFINMNFGGQLTYRFN</sequence>
<feature type="signal peptide" evidence="1">
    <location>
        <begin position="1"/>
        <end position="26"/>
    </location>
</feature>
<evidence type="ECO:0000256" key="1">
    <source>
        <dbReference type="SAM" id="SignalP"/>
    </source>
</evidence>
<evidence type="ECO:0000313" key="2">
    <source>
        <dbReference type="EMBL" id="MDO7021604.1"/>
    </source>
</evidence>
<dbReference type="RefSeq" id="WP_304385749.1">
    <property type="nucleotide sequence ID" value="NZ_JAUPBL010000078.1"/>
</dbReference>
<dbReference type="EMBL" id="JAUPBM010000243">
    <property type="protein sequence ID" value="MDO7021604.1"/>
    <property type="molecule type" value="Genomic_DNA"/>
</dbReference>
<proteinExistence type="predicted"/>
<organism evidence="2 3">
    <name type="scientific">Brachyspira innocens</name>
    <dbReference type="NCBI Taxonomy" id="13264"/>
    <lineage>
        <taxon>Bacteria</taxon>
        <taxon>Pseudomonadati</taxon>
        <taxon>Spirochaetota</taxon>
        <taxon>Spirochaetia</taxon>
        <taxon>Brachyspirales</taxon>
        <taxon>Brachyspiraceae</taxon>
        <taxon>Brachyspira</taxon>
    </lineage>
</organism>
<keyword evidence="1" id="KW-0732">Signal</keyword>
<evidence type="ECO:0000313" key="3">
    <source>
        <dbReference type="Proteomes" id="UP001175147"/>
    </source>
</evidence>
<name>A0ABT8Z245_9SPIR</name>
<evidence type="ECO:0008006" key="4">
    <source>
        <dbReference type="Google" id="ProtNLM"/>
    </source>
</evidence>
<dbReference type="Proteomes" id="UP001175147">
    <property type="component" value="Unassembled WGS sequence"/>
</dbReference>
<keyword evidence="3" id="KW-1185">Reference proteome</keyword>
<protein>
    <recommendedName>
        <fullName evidence="4">Cell surface protein</fullName>
    </recommendedName>
</protein>
<accession>A0ABT8Z245</accession>
<comment type="caution">
    <text evidence="2">The sequence shown here is derived from an EMBL/GenBank/DDBJ whole genome shotgun (WGS) entry which is preliminary data.</text>
</comment>
<gene>
    <name evidence="2" type="ORF">Q5M86_12565</name>
</gene>
<reference evidence="2" key="1">
    <citation type="submission" date="2023-07" db="EMBL/GenBank/DDBJ databases">
        <title>Mucosal microbiota of week-old chicken and adult hens.</title>
        <authorList>
            <person name="Volf J."/>
            <person name="Karasova D."/>
            <person name="Crhanova M."/>
            <person name="Faldynova M."/>
            <person name="Prikrylova H."/>
            <person name="Zeman M."/>
            <person name="Babak V."/>
            <person name="Rajova J."/>
            <person name="Rychlik I."/>
        </authorList>
    </citation>
    <scope>NUCLEOTIDE SEQUENCE</scope>
    <source>
        <strain evidence="2">ET902</strain>
    </source>
</reference>
<feature type="chain" id="PRO_5045880954" description="Cell surface protein" evidence="1">
    <location>
        <begin position="27"/>
        <end position="457"/>
    </location>
</feature>